<dbReference type="Pfam" id="PF00156">
    <property type="entry name" value="Pribosyltran"/>
    <property type="match status" value="1"/>
</dbReference>
<dbReference type="GO" id="GO:0016757">
    <property type="term" value="F:glycosyltransferase activity"/>
    <property type="evidence" value="ECO:0007669"/>
    <property type="project" value="UniProtKB-KW"/>
</dbReference>
<keyword evidence="2 4" id="KW-0808">Transferase</keyword>
<dbReference type="OrthoDB" id="9810066at2"/>
<dbReference type="PANTHER" id="PTHR43363">
    <property type="entry name" value="HYPOXANTHINE PHOSPHORIBOSYLTRANSFERASE"/>
    <property type="match status" value="1"/>
</dbReference>
<dbReference type="CDD" id="cd06223">
    <property type="entry name" value="PRTases_typeI"/>
    <property type="match status" value="1"/>
</dbReference>
<protein>
    <submittedName>
        <fullName evidence="4">Putative phosphoribosyltransferase</fullName>
    </submittedName>
</protein>
<sequence>MTYADRKDAGLKLAFQLRKFVMDDCVICAIPRGGVPVAFEVAASLHFPLQLVLTKKIGHPVNKEYAIGAASLHSYFVWADEHVSEDYVKAEVERIQTRLREMQDKFITGKTKFSLKGKTVIIVDDGVATGNTILATIQLLRKDEPLKIVVAVPVASSQAYQHLQKDADEVVCLHIAEYFTGVGAFYDDFAQVTDEEVNNYLNEMEHIYQHTETNSNQ</sequence>
<keyword evidence="1 4" id="KW-0328">Glycosyltransferase</keyword>
<organism evidence="4 5">
    <name type="scientific">Lacibacter cauensis</name>
    <dbReference type="NCBI Taxonomy" id="510947"/>
    <lineage>
        <taxon>Bacteria</taxon>
        <taxon>Pseudomonadati</taxon>
        <taxon>Bacteroidota</taxon>
        <taxon>Chitinophagia</taxon>
        <taxon>Chitinophagales</taxon>
        <taxon>Chitinophagaceae</taxon>
        <taxon>Lacibacter</taxon>
    </lineage>
</organism>
<evidence type="ECO:0000256" key="1">
    <source>
        <dbReference type="ARBA" id="ARBA00022676"/>
    </source>
</evidence>
<dbReference type="Gene3D" id="3.30.1310.20">
    <property type="entry name" value="PRTase-like"/>
    <property type="match status" value="1"/>
</dbReference>
<dbReference type="PANTHER" id="PTHR43363:SF1">
    <property type="entry name" value="HYPOXANTHINE-GUANINE PHOSPHORIBOSYLTRANSFERASE"/>
    <property type="match status" value="1"/>
</dbReference>
<evidence type="ECO:0000313" key="4">
    <source>
        <dbReference type="EMBL" id="TWI79274.1"/>
    </source>
</evidence>
<dbReference type="Gene3D" id="3.40.50.2020">
    <property type="match status" value="1"/>
</dbReference>
<comment type="caution">
    <text evidence="4">The sequence shown here is derived from an EMBL/GenBank/DDBJ whole genome shotgun (WGS) entry which is preliminary data.</text>
</comment>
<proteinExistence type="predicted"/>
<dbReference type="EMBL" id="VLLE01000006">
    <property type="protein sequence ID" value="TWI79274.1"/>
    <property type="molecule type" value="Genomic_DNA"/>
</dbReference>
<evidence type="ECO:0000313" key="5">
    <source>
        <dbReference type="Proteomes" id="UP000316167"/>
    </source>
</evidence>
<dbReference type="RefSeq" id="WP_144888046.1">
    <property type="nucleotide sequence ID" value="NZ_VLLE01000006.1"/>
</dbReference>
<dbReference type="Proteomes" id="UP000316167">
    <property type="component" value="Unassembled WGS sequence"/>
</dbReference>
<keyword evidence="5" id="KW-1185">Reference proteome</keyword>
<name>A0A562SEI0_9BACT</name>
<feature type="domain" description="Phosphoribosyltransferase" evidence="3">
    <location>
        <begin position="24"/>
        <end position="174"/>
    </location>
</feature>
<dbReference type="SUPFAM" id="SSF53271">
    <property type="entry name" value="PRTase-like"/>
    <property type="match status" value="1"/>
</dbReference>
<dbReference type="InterPro" id="IPR000836">
    <property type="entry name" value="PRTase_dom"/>
</dbReference>
<evidence type="ECO:0000256" key="2">
    <source>
        <dbReference type="ARBA" id="ARBA00022679"/>
    </source>
</evidence>
<accession>A0A562SEI0</accession>
<dbReference type="AlphaFoldDB" id="A0A562SEI0"/>
<dbReference type="InterPro" id="IPR029057">
    <property type="entry name" value="PRTase-like"/>
</dbReference>
<gene>
    <name evidence="4" type="ORF">IQ13_3677</name>
</gene>
<evidence type="ECO:0000259" key="3">
    <source>
        <dbReference type="Pfam" id="PF00156"/>
    </source>
</evidence>
<reference evidence="4 5" key="1">
    <citation type="journal article" date="2015" name="Stand. Genomic Sci.">
        <title>Genomic Encyclopedia of Bacterial and Archaeal Type Strains, Phase III: the genomes of soil and plant-associated and newly described type strains.</title>
        <authorList>
            <person name="Whitman W.B."/>
            <person name="Woyke T."/>
            <person name="Klenk H.P."/>
            <person name="Zhou Y."/>
            <person name="Lilburn T.G."/>
            <person name="Beck B.J."/>
            <person name="De Vos P."/>
            <person name="Vandamme P."/>
            <person name="Eisen J.A."/>
            <person name="Garrity G."/>
            <person name="Hugenholtz P."/>
            <person name="Kyrpides N.C."/>
        </authorList>
    </citation>
    <scope>NUCLEOTIDE SEQUENCE [LARGE SCALE GENOMIC DNA]</scope>
    <source>
        <strain evidence="4 5">CGMCC 1.7271</strain>
    </source>
</reference>